<gene>
    <name evidence="1" type="ORF">SUNI508_13926</name>
</gene>
<dbReference type="Proteomes" id="UP001408356">
    <property type="component" value="Unassembled WGS sequence"/>
</dbReference>
<evidence type="ECO:0000313" key="2">
    <source>
        <dbReference type="Proteomes" id="UP001408356"/>
    </source>
</evidence>
<sequence length="8" mass="955">MIFIFDGI</sequence>
<comment type="caution">
    <text evidence="1">The sequence shown here is derived from an EMBL/GenBank/DDBJ whole genome shotgun (WGS) entry which is preliminary data.</text>
</comment>
<dbReference type="EMBL" id="JARVKF010000060">
    <property type="protein sequence ID" value="KAK9423721.1"/>
    <property type="molecule type" value="Genomic_DNA"/>
</dbReference>
<protein>
    <submittedName>
        <fullName evidence="1">Uncharacterized protein</fullName>
    </submittedName>
</protein>
<evidence type="ECO:0000313" key="1">
    <source>
        <dbReference type="EMBL" id="KAK9423721.1"/>
    </source>
</evidence>
<proteinExistence type="predicted"/>
<organism evidence="1 2">
    <name type="scientific">Seiridium unicorne</name>
    <dbReference type="NCBI Taxonomy" id="138068"/>
    <lineage>
        <taxon>Eukaryota</taxon>
        <taxon>Fungi</taxon>
        <taxon>Dikarya</taxon>
        <taxon>Ascomycota</taxon>
        <taxon>Pezizomycotina</taxon>
        <taxon>Sordariomycetes</taxon>
        <taxon>Xylariomycetidae</taxon>
        <taxon>Amphisphaeriales</taxon>
        <taxon>Sporocadaceae</taxon>
        <taxon>Seiridium</taxon>
    </lineage>
</organism>
<accession>A0ABR2VA61</accession>
<reference evidence="1 2" key="1">
    <citation type="journal article" date="2024" name="J. Plant Pathol.">
        <title>Sequence and assembly of the genome of Seiridium unicorne, isolate CBS 538.82, causal agent of cypress canker disease.</title>
        <authorList>
            <person name="Scali E."/>
            <person name="Rocca G.D."/>
            <person name="Danti R."/>
            <person name="Garbelotto M."/>
            <person name="Barberini S."/>
            <person name="Baroncelli R."/>
            <person name="Emiliani G."/>
        </authorList>
    </citation>
    <scope>NUCLEOTIDE SEQUENCE [LARGE SCALE GENOMIC DNA]</scope>
    <source>
        <strain evidence="1 2">BM-138-508</strain>
    </source>
</reference>
<keyword evidence="2" id="KW-1185">Reference proteome</keyword>
<name>A0ABR2VA61_9PEZI</name>